<comment type="caution">
    <text evidence="1">The sequence shown here is derived from an EMBL/GenBank/DDBJ whole genome shotgun (WGS) entry which is preliminary data.</text>
</comment>
<protein>
    <submittedName>
        <fullName evidence="1">Uncharacterized protein</fullName>
    </submittedName>
</protein>
<evidence type="ECO:0000313" key="1">
    <source>
        <dbReference type="EMBL" id="KAI0095237.1"/>
    </source>
</evidence>
<gene>
    <name evidence="1" type="ORF">BDY19DRAFT_76157</name>
</gene>
<name>A0ACB8UM98_9APHY</name>
<reference evidence="1" key="1">
    <citation type="journal article" date="2021" name="Environ. Microbiol.">
        <title>Gene family expansions and transcriptome signatures uncover fungal adaptations to wood decay.</title>
        <authorList>
            <person name="Hage H."/>
            <person name="Miyauchi S."/>
            <person name="Viragh M."/>
            <person name="Drula E."/>
            <person name="Min B."/>
            <person name="Chaduli D."/>
            <person name="Navarro D."/>
            <person name="Favel A."/>
            <person name="Norest M."/>
            <person name="Lesage-Meessen L."/>
            <person name="Balint B."/>
            <person name="Merenyi Z."/>
            <person name="de Eugenio L."/>
            <person name="Morin E."/>
            <person name="Martinez A.T."/>
            <person name="Baldrian P."/>
            <person name="Stursova M."/>
            <person name="Martinez M.J."/>
            <person name="Novotny C."/>
            <person name="Magnuson J.K."/>
            <person name="Spatafora J.W."/>
            <person name="Maurice S."/>
            <person name="Pangilinan J."/>
            <person name="Andreopoulos W."/>
            <person name="LaButti K."/>
            <person name="Hundley H."/>
            <person name="Na H."/>
            <person name="Kuo A."/>
            <person name="Barry K."/>
            <person name="Lipzen A."/>
            <person name="Henrissat B."/>
            <person name="Riley R."/>
            <person name="Ahrendt S."/>
            <person name="Nagy L.G."/>
            <person name="Grigoriev I.V."/>
            <person name="Martin F."/>
            <person name="Rosso M.N."/>
        </authorList>
    </citation>
    <scope>NUCLEOTIDE SEQUENCE</scope>
    <source>
        <strain evidence="1">CBS 384.51</strain>
    </source>
</reference>
<proteinExistence type="predicted"/>
<keyword evidence="2" id="KW-1185">Reference proteome</keyword>
<organism evidence="1 2">
    <name type="scientific">Irpex rosettiformis</name>
    <dbReference type="NCBI Taxonomy" id="378272"/>
    <lineage>
        <taxon>Eukaryota</taxon>
        <taxon>Fungi</taxon>
        <taxon>Dikarya</taxon>
        <taxon>Basidiomycota</taxon>
        <taxon>Agaricomycotina</taxon>
        <taxon>Agaricomycetes</taxon>
        <taxon>Polyporales</taxon>
        <taxon>Irpicaceae</taxon>
        <taxon>Irpex</taxon>
    </lineage>
</organism>
<dbReference type="EMBL" id="MU274900">
    <property type="protein sequence ID" value="KAI0095237.1"/>
    <property type="molecule type" value="Genomic_DNA"/>
</dbReference>
<dbReference type="Proteomes" id="UP001055072">
    <property type="component" value="Unassembled WGS sequence"/>
</dbReference>
<sequence>MKSAIATVALLSSVANAITFTTPTDLHSASEATITWTTDASDPSTWSLFLVNTIFHNNFAIANPVNNSAGTLTLTLPAVPIEDGYTLQATQIGNNSQVFATSPTFAIAAPLSSSAVPSSTAASSVSGSAVVSGSGTSAAVTSLPSGCVNLLQSAWLQMIQWLFEQIKRSYYRKCFSCTVCGFWFGFWICDRLKLRPRCQPYQFQRCRVGL</sequence>
<evidence type="ECO:0000313" key="2">
    <source>
        <dbReference type="Proteomes" id="UP001055072"/>
    </source>
</evidence>
<accession>A0ACB8UM98</accession>